<evidence type="ECO:0000256" key="5">
    <source>
        <dbReference type="ARBA" id="ARBA00022692"/>
    </source>
</evidence>
<keyword evidence="9 11" id="KW-0472">Membrane</keyword>
<feature type="transmembrane region" description="Helical" evidence="11">
    <location>
        <begin position="90"/>
        <end position="108"/>
    </location>
</feature>
<reference evidence="12 13" key="1">
    <citation type="submission" date="2021-03" db="EMBL/GenBank/DDBJ databases">
        <title>Fibrella sp. HMF5036 genome sequencing and assembly.</title>
        <authorList>
            <person name="Kang H."/>
            <person name="Kim H."/>
            <person name="Bae S."/>
            <person name="Joh K."/>
        </authorList>
    </citation>
    <scope>NUCLEOTIDE SEQUENCE [LARGE SCALE GENOMIC DNA]</scope>
    <source>
        <strain evidence="12 13">HMF5036</strain>
    </source>
</reference>
<dbReference type="SMART" id="SM01021">
    <property type="entry name" value="Bac_rhodopsin"/>
    <property type="match status" value="1"/>
</dbReference>
<sequence>MQTVLHFASVLAADLAAGDVVGFTFFTGYMSMLAASIFFFMERSQVDGKWKTSLLVSGLITFIAAVHYFYMRGVWLETHTSPTQFRYIDWTLTVPLMCVEFYLLIKPYGGKASTLYKLVAYSLLMLVAGYIGEAIHPEQSILWGVISTVGYLGVIYEATAGDVKKVADASSNPEVSKAVRLLRNFAIVGWAIYPIGYMTLPGNLLSGMGLNLDLIYNIADAINKIGFGLVVYSAAMASTQNERSLESAISDRIMSGQTAGRPAKV</sequence>
<keyword evidence="5 11" id="KW-0812">Transmembrane</keyword>
<dbReference type="EMBL" id="JAFMYU010000002">
    <property type="protein sequence ID" value="MBO0929957.1"/>
    <property type="molecule type" value="Genomic_DNA"/>
</dbReference>
<evidence type="ECO:0000256" key="2">
    <source>
        <dbReference type="ARBA" id="ARBA00008130"/>
    </source>
</evidence>
<keyword evidence="13" id="KW-1185">Reference proteome</keyword>
<feature type="transmembrane region" description="Helical" evidence="11">
    <location>
        <begin position="20"/>
        <end position="40"/>
    </location>
</feature>
<gene>
    <name evidence="12" type="ORF">J2I48_03080</name>
</gene>
<organism evidence="12 13">
    <name type="scientific">Fibrella aquatilis</name>
    <dbReference type="NCBI Taxonomy" id="2817059"/>
    <lineage>
        <taxon>Bacteria</taxon>
        <taxon>Pseudomonadati</taxon>
        <taxon>Bacteroidota</taxon>
        <taxon>Cytophagia</taxon>
        <taxon>Cytophagales</taxon>
        <taxon>Spirosomataceae</taxon>
        <taxon>Fibrella</taxon>
    </lineage>
</organism>
<evidence type="ECO:0000256" key="9">
    <source>
        <dbReference type="ARBA" id="ARBA00023136"/>
    </source>
</evidence>
<dbReference type="Gene3D" id="1.20.1070.10">
    <property type="entry name" value="Rhodopsin 7-helix transmembrane proteins"/>
    <property type="match status" value="1"/>
</dbReference>
<dbReference type="Proteomes" id="UP000664795">
    <property type="component" value="Unassembled WGS sequence"/>
</dbReference>
<dbReference type="Pfam" id="PF01036">
    <property type="entry name" value="Bac_rhodopsin"/>
    <property type="match status" value="1"/>
</dbReference>
<evidence type="ECO:0000313" key="12">
    <source>
        <dbReference type="EMBL" id="MBO0929957.1"/>
    </source>
</evidence>
<dbReference type="SUPFAM" id="SSF81321">
    <property type="entry name" value="Family A G protein-coupled receptor-like"/>
    <property type="match status" value="1"/>
</dbReference>
<dbReference type="GO" id="GO:0007602">
    <property type="term" value="P:phototransduction"/>
    <property type="evidence" value="ECO:0007669"/>
    <property type="project" value="UniProtKB-KW"/>
</dbReference>
<feature type="transmembrane region" description="Helical" evidence="11">
    <location>
        <begin position="214"/>
        <end position="235"/>
    </location>
</feature>
<keyword evidence="4" id="KW-0716">Sensory transduction</keyword>
<keyword evidence="7 11" id="KW-1133">Transmembrane helix</keyword>
<evidence type="ECO:0000256" key="10">
    <source>
        <dbReference type="ARBA" id="ARBA00023170"/>
    </source>
</evidence>
<comment type="similarity">
    <text evidence="2">Belongs to the archaeal/bacterial/fungal opsin family.</text>
</comment>
<dbReference type="CDD" id="cd15242">
    <property type="entry name" value="7tm_Proteorhodopsin"/>
    <property type="match status" value="1"/>
</dbReference>
<dbReference type="AlphaFoldDB" id="A0A939G492"/>
<dbReference type="RefSeq" id="WP_207333926.1">
    <property type="nucleotide sequence ID" value="NZ_JAFMYU010000002.1"/>
</dbReference>
<keyword evidence="3" id="KW-0600">Photoreceptor protein</keyword>
<keyword evidence="6" id="KW-0681">Retinal protein</keyword>
<evidence type="ECO:0000256" key="3">
    <source>
        <dbReference type="ARBA" id="ARBA00022543"/>
    </source>
</evidence>
<comment type="subcellular location">
    <subcellularLocation>
        <location evidence="1">Membrane</location>
        <topology evidence="1">Multi-pass membrane protein</topology>
    </subcellularLocation>
</comment>
<accession>A0A939G492</accession>
<keyword evidence="8" id="KW-0157">Chromophore</keyword>
<keyword evidence="10" id="KW-0675">Receptor</keyword>
<dbReference type="PANTHER" id="PTHR28286:SF2">
    <property type="entry name" value="BACTERIORHODOPSIN _OPSIN, NOPA (EUROFUNG)"/>
    <property type="match status" value="1"/>
</dbReference>
<proteinExistence type="inferred from homology"/>
<dbReference type="PRINTS" id="PR00251">
    <property type="entry name" value="BACTRLOPSIN"/>
</dbReference>
<evidence type="ECO:0000313" key="13">
    <source>
        <dbReference type="Proteomes" id="UP000664795"/>
    </source>
</evidence>
<feature type="transmembrane region" description="Helical" evidence="11">
    <location>
        <begin position="141"/>
        <end position="160"/>
    </location>
</feature>
<name>A0A939G492_9BACT</name>
<evidence type="ECO:0000256" key="8">
    <source>
        <dbReference type="ARBA" id="ARBA00022991"/>
    </source>
</evidence>
<evidence type="ECO:0000256" key="4">
    <source>
        <dbReference type="ARBA" id="ARBA00022606"/>
    </source>
</evidence>
<protein>
    <submittedName>
        <fullName evidence="12">Bacteriorhodopsin</fullName>
    </submittedName>
</protein>
<evidence type="ECO:0000256" key="7">
    <source>
        <dbReference type="ARBA" id="ARBA00022989"/>
    </source>
</evidence>
<evidence type="ECO:0000256" key="11">
    <source>
        <dbReference type="SAM" id="Phobius"/>
    </source>
</evidence>
<dbReference type="PANTHER" id="PTHR28286">
    <property type="match status" value="1"/>
</dbReference>
<dbReference type="GO" id="GO:0016020">
    <property type="term" value="C:membrane"/>
    <property type="evidence" value="ECO:0007669"/>
    <property type="project" value="UniProtKB-SubCell"/>
</dbReference>
<evidence type="ECO:0000256" key="1">
    <source>
        <dbReference type="ARBA" id="ARBA00004141"/>
    </source>
</evidence>
<feature type="transmembrane region" description="Helical" evidence="11">
    <location>
        <begin position="52"/>
        <end position="70"/>
    </location>
</feature>
<feature type="transmembrane region" description="Helical" evidence="11">
    <location>
        <begin position="115"/>
        <end position="135"/>
    </location>
</feature>
<feature type="transmembrane region" description="Helical" evidence="11">
    <location>
        <begin position="181"/>
        <end position="202"/>
    </location>
</feature>
<dbReference type="GO" id="GO:0009881">
    <property type="term" value="F:photoreceptor activity"/>
    <property type="evidence" value="ECO:0007669"/>
    <property type="project" value="UniProtKB-KW"/>
</dbReference>
<dbReference type="InterPro" id="IPR001425">
    <property type="entry name" value="Arc/bac/fun_rhodopsins"/>
</dbReference>
<evidence type="ECO:0000256" key="6">
    <source>
        <dbReference type="ARBA" id="ARBA00022925"/>
    </source>
</evidence>
<comment type="caution">
    <text evidence="12">The sequence shown here is derived from an EMBL/GenBank/DDBJ whole genome shotgun (WGS) entry which is preliminary data.</text>
</comment>